<evidence type="ECO:0000256" key="1">
    <source>
        <dbReference type="SAM" id="MobiDB-lite"/>
    </source>
</evidence>
<dbReference type="InterPro" id="IPR028994">
    <property type="entry name" value="Integrin_alpha_N"/>
</dbReference>
<evidence type="ECO:0000313" key="3">
    <source>
        <dbReference type="Proteomes" id="UP000037755"/>
    </source>
</evidence>
<keyword evidence="3" id="KW-1185">Reference proteome</keyword>
<proteinExistence type="predicted"/>
<dbReference type="AlphaFoldDB" id="A0A0M8MAK9"/>
<organism evidence="2 3">
    <name type="scientific">Flavobacterium akiainvivens</name>
    <dbReference type="NCBI Taxonomy" id="1202724"/>
    <lineage>
        <taxon>Bacteria</taxon>
        <taxon>Pseudomonadati</taxon>
        <taxon>Bacteroidota</taxon>
        <taxon>Flavobacteriia</taxon>
        <taxon>Flavobacteriales</taxon>
        <taxon>Flavobacteriaceae</taxon>
        <taxon>Flavobacterium</taxon>
    </lineage>
</organism>
<evidence type="ECO:0000313" key="2">
    <source>
        <dbReference type="EMBL" id="KOS07083.1"/>
    </source>
</evidence>
<comment type="caution">
    <text evidence="2">The sequence shown here is derived from an EMBL/GenBank/DDBJ whole genome shotgun (WGS) entry which is preliminary data.</text>
</comment>
<dbReference type="Proteomes" id="UP000037755">
    <property type="component" value="Unassembled WGS sequence"/>
</dbReference>
<feature type="region of interest" description="Disordered" evidence="1">
    <location>
        <begin position="1"/>
        <end position="32"/>
    </location>
</feature>
<accession>A0A0M8MAK9</accession>
<protein>
    <submittedName>
        <fullName evidence="2">Uncharacterized protein</fullName>
    </submittedName>
</protein>
<gene>
    <name evidence="2" type="ORF">AM493_14350</name>
</gene>
<feature type="compositionally biased region" description="Basic and acidic residues" evidence="1">
    <location>
        <begin position="1"/>
        <end position="10"/>
    </location>
</feature>
<dbReference type="EMBL" id="LIYD01000005">
    <property type="protein sequence ID" value="KOS07083.1"/>
    <property type="molecule type" value="Genomic_DNA"/>
</dbReference>
<sequence length="238" mass="27169">MGCKDVKTAEKPLPQPAPVHDSLPPAPSQANAKARKTFEPYVSEQYADSTQIGIKGKNKVELKVITSPDTMYADIRFYAKENQKWIEKQHLTWPYEATACNPKYADFNNDGHNDFTFKTINTARGGNDARILFMYNKQSGLLKPIKNSDNYSNLHYNNRLNCIDAWALHGGTTTSFLSIDADTLHLFASVNVFDGQLEVHRYNKNGKETLIQQKAYNEDFPRFKNFDPLEEYTEADFK</sequence>
<dbReference type="SUPFAM" id="SSF69318">
    <property type="entry name" value="Integrin alpha N-terminal domain"/>
    <property type="match status" value="1"/>
</dbReference>
<name>A0A0M8MAK9_9FLAO</name>
<reference evidence="2 3" key="1">
    <citation type="submission" date="2015-08" db="EMBL/GenBank/DDBJ databases">
        <title>Whole genome sequence of Flavobacterium akiainvivens IK-1T, from decaying Wikstroemia oahuensis, an endemic Hawaiian shrub.</title>
        <authorList>
            <person name="Wan X."/>
            <person name="Hou S."/>
            <person name="Saito J."/>
            <person name="Donachie S."/>
        </authorList>
    </citation>
    <scope>NUCLEOTIDE SEQUENCE [LARGE SCALE GENOMIC DNA]</scope>
    <source>
        <strain evidence="2 3">IK-1</strain>
    </source>
</reference>
<dbReference type="PATRIC" id="fig|1202724.3.peg.2980"/>